<evidence type="ECO:0000313" key="5">
    <source>
        <dbReference type="EMBL" id="GHO82806.1"/>
    </source>
</evidence>
<evidence type="ECO:0000256" key="2">
    <source>
        <dbReference type="ARBA" id="ARBA00023004"/>
    </source>
</evidence>
<dbReference type="Pfam" id="PF04879">
    <property type="entry name" value="Molybdop_Fe4S4"/>
    <property type="match status" value="1"/>
</dbReference>
<sequence>MAVFATLFGKLAQRISADKDAQVQLRDNVDISGILGSHIGMVPNPLSERSKHLELRIQDAQVFRSVCPYCAVGCGQLVYVKDGKVLSSSPLDSPLLWLRSHLSFR</sequence>
<protein>
    <recommendedName>
        <fullName evidence="4">4Fe-4S Mo/W bis-MGD-type domain-containing protein</fullName>
    </recommendedName>
</protein>
<name>A0ABQ3VAT7_9CHLR</name>
<keyword evidence="6" id="KW-1185">Reference proteome</keyword>
<keyword evidence="2" id="KW-0408">Iron</keyword>
<feature type="domain" description="4Fe-4S Mo/W bis-MGD-type" evidence="4">
    <location>
        <begin position="60"/>
        <end position="105"/>
    </location>
</feature>
<comment type="caution">
    <text evidence="5">The sequence shown here is derived from an EMBL/GenBank/DDBJ whole genome shotgun (WGS) entry which is preliminary data.</text>
</comment>
<dbReference type="Proteomes" id="UP000635565">
    <property type="component" value="Unassembled WGS sequence"/>
</dbReference>
<proteinExistence type="predicted"/>
<evidence type="ECO:0000256" key="3">
    <source>
        <dbReference type="ARBA" id="ARBA00023014"/>
    </source>
</evidence>
<keyword evidence="1" id="KW-0479">Metal-binding</keyword>
<dbReference type="Gene3D" id="2.20.25.90">
    <property type="entry name" value="ADC-like domains"/>
    <property type="match status" value="1"/>
</dbReference>
<gene>
    <name evidence="5" type="ORF">KSZ_08120</name>
</gene>
<evidence type="ECO:0000256" key="1">
    <source>
        <dbReference type="ARBA" id="ARBA00022723"/>
    </source>
</evidence>
<keyword evidence="3" id="KW-0411">Iron-sulfur</keyword>
<dbReference type="InterPro" id="IPR006963">
    <property type="entry name" value="Mopterin_OxRdtase_4Fe-4S_dom"/>
</dbReference>
<organism evidence="5 6">
    <name type="scientific">Dictyobacter formicarum</name>
    <dbReference type="NCBI Taxonomy" id="2778368"/>
    <lineage>
        <taxon>Bacteria</taxon>
        <taxon>Bacillati</taxon>
        <taxon>Chloroflexota</taxon>
        <taxon>Ktedonobacteria</taxon>
        <taxon>Ktedonobacterales</taxon>
        <taxon>Dictyobacteraceae</taxon>
        <taxon>Dictyobacter</taxon>
    </lineage>
</organism>
<reference evidence="5 6" key="1">
    <citation type="journal article" date="2021" name="Int. J. Syst. Evol. Microbiol.">
        <title>Reticulibacter mediterranei gen. nov., sp. nov., within the new family Reticulibacteraceae fam. nov., and Ktedonospora formicarum gen. nov., sp. nov., Ktedonobacter robiniae sp. nov., Dictyobacter formicarum sp. nov. and Dictyobacter arantiisoli sp. nov., belonging to the class Ktedonobacteria.</title>
        <authorList>
            <person name="Yabe S."/>
            <person name="Zheng Y."/>
            <person name="Wang C.M."/>
            <person name="Sakai Y."/>
            <person name="Abe K."/>
            <person name="Yokota A."/>
            <person name="Donadio S."/>
            <person name="Cavaletti L."/>
            <person name="Monciardini P."/>
        </authorList>
    </citation>
    <scope>NUCLEOTIDE SEQUENCE [LARGE SCALE GENOMIC DNA]</scope>
    <source>
        <strain evidence="5 6">SOSP1-9</strain>
    </source>
</reference>
<accession>A0ABQ3VAT7</accession>
<evidence type="ECO:0000259" key="4">
    <source>
        <dbReference type="PROSITE" id="PS51669"/>
    </source>
</evidence>
<dbReference type="EMBL" id="BNJJ01000002">
    <property type="protein sequence ID" value="GHO82806.1"/>
    <property type="molecule type" value="Genomic_DNA"/>
</dbReference>
<dbReference type="PROSITE" id="PS51669">
    <property type="entry name" value="4FE4S_MOW_BIS_MGD"/>
    <property type="match status" value="1"/>
</dbReference>
<evidence type="ECO:0000313" key="6">
    <source>
        <dbReference type="Proteomes" id="UP000635565"/>
    </source>
</evidence>
<dbReference type="SUPFAM" id="SSF53706">
    <property type="entry name" value="Formate dehydrogenase/DMSO reductase, domains 1-3"/>
    <property type="match status" value="1"/>
</dbReference>